<evidence type="ECO:0008006" key="10">
    <source>
        <dbReference type="Google" id="ProtNLM"/>
    </source>
</evidence>
<keyword evidence="4" id="KW-0119">Carbohydrate metabolism</keyword>
<evidence type="ECO:0000256" key="3">
    <source>
        <dbReference type="ARBA" id="ARBA00022801"/>
    </source>
</evidence>
<evidence type="ECO:0000313" key="9">
    <source>
        <dbReference type="Proteomes" id="UP000031866"/>
    </source>
</evidence>
<dbReference type="AlphaFoldDB" id="A0A0B5QN36"/>
<reference evidence="9" key="1">
    <citation type="submission" date="2014-12" db="EMBL/GenBank/DDBJ databases">
        <title>Genome sequence of Clostridium beijerinckii strain 59B.</title>
        <authorList>
            <person name="Little G.T."/>
            <person name="Minton N.P."/>
        </authorList>
    </citation>
    <scope>NUCLEOTIDE SEQUENCE [LARGE SCALE GENOMIC DNA]</scope>
    <source>
        <strain evidence="9">59B</strain>
    </source>
</reference>
<dbReference type="InterPro" id="IPR052176">
    <property type="entry name" value="Glycosyl_Hydrlase_43_Enz"/>
</dbReference>
<keyword evidence="5 7" id="KW-0326">Glycosidase</keyword>
<evidence type="ECO:0000256" key="7">
    <source>
        <dbReference type="RuleBase" id="RU361187"/>
    </source>
</evidence>
<dbReference type="EMBL" id="CP010086">
    <property type="protein sequence ID" value="AJG98218.1"/>
    <property type="molecule type" value="Genomic_DNA"/>
</dbReference>
<dbReference type="RefSeq" id="WP_041895455.1">
    <property type="nucleotide sequence ID" value="NZ_CP010086.2"/>
</dbReference>
<keyword evidence="2" id="KW-0624">Polysaccharide degradation</keyword>
<evidence type="ECO:0000313" key="8">
    <source>
        <dbReference type="EMBL" id="AJG98218.1"/>
    </source>
</evidence>
<evidence type="ECO:0000256" key="1">
    <source>
        <dbReference type="ARBA" id="ARBA00009865"/>
    </source>
</evidence>
<dbReference type="CDD" id="cd18620">
    <property type="entry name" value="GH43_XylA-like"/>
    <property type="match status" value="1"/>
</dbReference>
<dbReference type="SUPFAM" id="SSF75005">
    <property type="entry name" value="Arabinanase/levansucrase/invertase"/>
    <property type="match status" value="1"/>
</dbReference>
<organism evidence="8 9">
    <name type="scientific">Clostridium beijerinckii</name>
    <name type="common">Clostridium MP</name>
    <dbReference type="NCBI Taxonomy" id="1520"/>
    <lineage>
        <taxon>Bacteria</taxon>
        <taxon>Bacillati</taxon>
        <taxon>Bacillota</taxon>
        <taxon>Clostridia</taxon>
        <taxon>Eubacteriales</taxon>
        <taxon>Clostridiaceae</taxon>
        <taxon>Clostridium</taxon>
    </lineage>
</organism>
<protein>
    <recommendedName>
        <fullName evidence="10">Xylosidase/arabinosidase</fullName>
    </recommendedName>
</protein>
<evidence type="ECO:0000256" key="2">
    <source>
        <dbReference type="ARBA" id="ARBA00022651"/>
    </source>
</evidence>
<dbReference type="Pfam" id="PF04616">
    <property type="entry name" value="Glyco_hydro_43"/>
    <property type="match status" value="1"/>
</dbReference>
<feature type="site" description="Important for catalytic activity, responsible for pKa modulation of the active site Glu and correct orientation of both the proton donor and substrate" evidence="6">
    <location>
        <position position="144"/>
    </location>
</feature>
<dbReference type="KEGG" id="cbei:LF65_01613"/>
<evidence type="ECO:0000256" key="5">
    <source>
        <dbReference type="ARBA" id="ARBA00023295"/>
    </source>
</evidence>
<dbReference type="InterPro" id="IPR006710">
    <property type="entry name" value="Glyco_hydro_43"/>
</dbReference>
<dbReference type="STRING" id="1520.LF65_01613"/>
<dbReference type="Gene3D" id="2.115.10.20">
    <property type="entry name" value="Glycosyl hydrolase domain, family 43"/>
    <property type="match status" value="1"/>
</dbReference>
<keyword evidence="3 7" id="KW-0378">Hydrolase</keyword>
<name>A0A0B5QN36_CLOBE</name>
<dbReference type="PANTHER" id="PTHR43772">
    <property type="entry name" value="ENDO-1,4-BETA-XYLANASE"/>
    <property type="match status" value="1"/>
</dbReference>
<dbReference type="Proteomes" id="UP000031866">
    <property type="component" value="Chromosome"/>
</dbReference>
<dbReference type="GO" id="GO:0045493">
    <property type="term" value="P:xylan catabolic process"/>
    <property type="evidence" value="ECO:0007669"/>
    <property type="project" value="UniProtKB-KW"/>
</dbReference>
<sequence length="481" mass="54283">MSKQAFNPFLPSYEYVPDGEPYVFGDRVYIYGSHDKFNGNKFCENDYVCWSAPVERLHDWRYEGIIYHKNKDPLNIDGTKFLYAPDIQQGPDGRYYLYYALDMIGIMSVAVCDTPAGSFEYYGSIRYQNGKIVGESSEDIFQFDPAVFMDDDGRIYLYSGFGPQDSEVCDQMFKGRKYEGAYCIELESDMLTVKAGPKRIIPKAGHADGTNFTGHEFFEASSMRKIGGTYYFVYSSINGHELCYATSDRPDGGFVYGGTIISNGDIYYNGRSEAEGLNYTGNNHGSIVEINGQWYVFYHRQTNRHSFSRQACADKIVIDENGYIKQVEMTSCGLNDGPLIGKGKYDAYIACNLFSKQGACFYHSNSTETYDNHPFFTQSGVDREENGDQYIANMRDGAIAGFKYFNFQDVRKISVQVRGNAKGEIMVLSEIGGNVLAHIPIEASDSYKLFDAELEVYNGVTALIFQLSGEGYLDFKSFILE</sequence>
<accession>A0A0B5QN36</accession>
<evidence type="ECO:0000256" key="6">
    <source>
        <dbReference type="PIRSR" id="PIRSR606710-2"/>
    </source>
</evidence>
<dbReference type="Gene3D" id="2.60.120.260">
    <property type="entry name" value="Galactose-binding domain-like"/>
    <property type="match status" value="1"/>
</dbReference>
<dbReference type="OrthoDB" id="9801455at2"/>
<dbReference type="InterPro" id="IPR023296">
    <property type="entry name" value="Glyco_hydro_beta-prop_sf"/>
</dbReference>
<dbReference type="PANTHER" id="PTHR43772:SF2">
    <property type="entry name" value="PUTATIVE (AFU_ORTHOLOGUE AFUA_2G04480)-RELATED"/>
    <property type="match status" value="1"/>
</dbReference>
<proteinExistence type="inferred from homology"/>
<dbReference type="GO" id="GO:0004553">
    <property type="term" value="F:hydrolase activity, hydrolyzing O-glycosyl compounds"/>
    <property type="evidence" value="ECO:0007669"/>
    <property type="project" value="InterPro"/>
</dbReference>
<evidence type="ECO:0000256" key="4">
    <source>
        <dbReference type="ARBA" id="ARBA00023277"/>
    </source>
</evidence>
<comment type="similarity">
    <text evidence="1 7">Belongs to the glycosyl hydrolase 43 family.</text>
</comment>
<keyword evidence="2" id="KW-0858">Xylan degradation</keyword>
<gene>
    <name evidence="8" type="ORF">LF65_01613</name>
</gene>